<evidence type="ECO:0000256" key="5">
    <source>
        <dbReference type="ARBA" id="ARBA00023163"/>
    </source>
</evidence>
<keyword evidence="5" id="KW-0804">Transcription</keyword>
<dbReference type="PANTHER" id="PTHR48111">
    <property type="entry name" value="REGULATOR OF RPOS"/>
    <property type="match status" value="1"/>
</dbReference>
<comment type="caution">
    <text evidence="10">The sequence shown here is derived from an EMBL/GenBank/DDBJ whole genome shotgun (WGS) entry which is preliminary data.</text>
</comment>
<evidence type="ECO:0000256" key="4">
    <source>
        <dbReference type="ARBA" id="ARBA00023125"/>
    </source>
</evidence>
<dbReference type="PROSITE" id="PS50110">
    <property type="entry name" value="RESPONSE_REGULATORY"/>
    <property type="match status" value="1"/>
</dbReference>
<reference evidence="10 11" key="1">
    <citation type="submission" date="2021-03" db="EMBL/GenBank/DDBJ databases">
        <authorList>
            <person name="So Y."/>
        </authorList>
    </citation>
    <scope>NUCLEOTIDE SEQUENCE [LARGE SCALE GENOMIC DNA]</scope>
    <source>
        <strain evidence="10 11">PWR1</strain>
    </source>
</reference>
<name>A0ABS4AS89_9PROT</name>
<keyword evidence="1 6" id="KW-0597">Phosphoprotein</keyword>
<proteinExistence type="predicted"/>
<evidence type="ECO:0000256" key="6">
    <source>
        <dbReference type="PROSITE-ProRule" id="PRU00169"/>
    </source>
</evidence>
<evidence type="ECO:0000256" key="2">
    <source>
        <dbReference type="ARBA" id="ARBA00023012"/>
    </source>
</evidence>
<evidence type="ECO:0000259" key="8">
    <source>
        <dbReference type="PROSITE" id="PS50110"/>
    </source>
</evidence>
<dbReference type="Gene3D" id="1.10.10.10">
    <property type="entry name" value="Winged helix-like DNA-binding domain superfamily/Winged helix DNA-binding domain"/>
    <property type="match status" value="1"/>
</dbReference>
<sequence>MNGAESAGRVILVVEDDLDLAREIADTLSDYGMRPVVATTWDAALAELAAGKPDLVLLDQRLGTVDTVPLLPRLRALTAAPVLFLTGNRAEADRIVALEIGADDFLLKPTSGRELVARIRAHLRRAGAAPEAATPAEWRLNIGERRLTRPDGSEVPLTAAEFDLVAVLAEHAGRALDRDELTQRVLGRPWRPDDRALDNLVLHVRQKLGPGCERTIATVRNRGYVFTAFPKA</sequence>
<evidence type="ECO:0000256" key="3">
    <source>
        <dbReference type="ARBA" id="ARBA00023015"/>
    </source>
</evidence>
<accession>A0ABS4AS89</accession>
<dbReference type="EMBL" id="JAGIYZ010000008">
    <property type="protein sequence ID" value="MBP0464220.1"/>
    <property type="molecule type" value="Genomic_DNA"/>
</dbReference>
<keyword evidence="2" id="KW-0902">Two-component regulatory system</keyword>
<dbReference type="Pfam" id="PF00072">
    <property type="entry name" value="Response_reg"/>
    <property type="match status" value="1"/>
</dbReference>
<evidence type="ECO:0000256" key="7">
    <source>
        <dbReference type="PROSITE-ProRule" id="PRU01091"/>
    </source>
</evidence>
<dbReference type="RefSeq" id="WP_209351596.1">
    <property type="nucleotide sequence ID" value="NZ_JAGIYZ010000008.1"/>
</dbReference>
<protein>
    <submittedName>
        <fullName evidence="10">Response regulator transcription factor</fullName>
    </submittedName>
</protein>
<feature type="domain" description="Response regulatory" evidence="8">
    <location>
        <begin position="10"/>
        <end position="123"/>
    </location>
</feature>
<dbReference type="InterPro" id="IPR036388">
    <property type="entry name" value="WH-like_DNA-bd_sf"/>
</dbReference>
<keyword evidence="3" id="KW-0805">Transcription regulation</keyword>
<gene>
    <name evidence="10" type="ORF">J5Y09_09875</name>
</gene>
<dbReference type="Pfam" id="PF00486">
    <property type="entry name" value="Trans_reg_C"/>
    <property type="match status" value="1"/>
</dbReference>
<dbReference type="InterPro" id="IPR001867">
    <property type="entry name" value="OmpR/PhoB-type_DNA-bd"/>
</dbReference>
<dbReference type="InterPro" id="IPR039420">
    <property type="entry name" value="WalR-like"/>
</dbReference>
<evidence type="ECO:0000256" key="1">
    <source>
        <dbReference type="ARBA" id="ARBA00022553"/>
    </source>
</evidence>
<dbReference type="Proteomes" id="UP000680815">
    <property type="component" value="Unassembled WGS sequence"/>
</dbReference>
<dbReference type="PANTHER" id="PTHR48111:SF1">
    <property type="entry name" value="TWO-COMPONENT RESPONSE REGULATOR ORR33"/>
    <property type="match status" value="1"/>
</dbReference>
<dbReference type="InterPro" id="IPR011006">
    <property type="entry name" value="CheY-like_superfamily"/>
</dbReference>
<feature type="DNA-binding region" description="OmpR/PhoB-type" evidence="7">
    <location>
        <begin position="130"/>
        <end position="228"/>
    </location>
</feature>
<evidence type="ECO:0000259" key="9">
    <source>
        <dbReference type="PROSITE" id="PS51755"/>
    </source>
</evidence>
<dbReference type="PROSITE" id="PS51755">
    <property type="entry name" value="OMPR_PHOB"/>
    <property type="match status" value="1"/>
</dbReference>
<dbReference type="SUPFAM" id="SSF52172">
    <property type="entry name" value="CheY-like"/>
    <property type="match status" value="1"/>
</dbReference>
<keyword evidence="4 7" id="KW-0238">DNA-binding</keyword>
<dbReference type="Gene3D" id="6.10.250.690">
    <property type="match status" value="1"/>
</dbReference>
<dbReference type="InterPro" id="IPR001789">
    <property type="entry name" value="Sig_transdc_resp-reg_receiver"/>
</dbReference>
<evidence type="ECO:0000313" key="11">
    <source>
        <dbReference type="Proteomes" id="UP000680815"/>
    </source>
</evidence>
<dbReference type="Gene3D" id="3.40.50.2300">
    <property type="match status" value="1"/>
</dbReference>
<organism evidence="10 11">
    <name type="scientific">Roseomonas nitratireducens</name>
    <dbReference type="NCBI Taxonomy" id="2820810"/>
    <lineage>
        <taxon>Bacteria</taxon>
        <taxon>Pseudomonadati</taxon>
        <taxon>Pseudomonadota</taxon>
        <taxon>Alphaproteobacteria</taxon>
        <taxon>Acetobacterales</taxon>
        <taxon>Roseomonadaceae</taxon>
        <taxon>Roseomonas</taxon>
    </lineage>
</organism>
<keyword evidence="11" id="KW-1185">Reference proteome</keyword>
<evidence type="ECO:0000313" key="10">
    <source>
        <dbReference type="EMBL" id="MBP0464220.1"/>
    </source>
</evidence>
<dbReference type="CDD" id="cd00383">
    <property type="entry name" value="trans_reg_C"/>
    <property type="match status" value="1"/>
</dbReference>
<feature type="modified residue" description="4-aspartylphosphate" evidence="6">
    <location>
        <position position="59"/>
    </location>
</feature>
<dbReference type="SMART" id="SM00448">
    <property type="entry name" value="REC"/>
    <property type="match status" value="1"/>
</dbReference>
<feature type="domain" description="OmpR/PhoB-type" evidence="9">
    <location>
        <begin position="130"/>
        <end position="228"/>
    </location>
</feature>
<dbReference type="SMART" id="SM00862">
    <property type="entry name" value="Trans_reg_C"/>
    <property type="match status" value="1"/>
</dbReference>